<organism evidence="3 4">
    <name type="scientific">Duncaniella muris</name>
    <dbReference type="NCBI Taxonomy" id="2094150"/>
    <lineage>
        <taxon>Bacteria</taxon>
        <taxon>Pseudomonadati</taxon>
        <taxon>Bacteroidota</taxon>
        <taxon>Bacteroidia</taxon>
        <taxon>Bacteroidales</taxon>
        <taxon>Muribaculaceae</taxon>
        <taxon>Duncaniella</taxon>
    </lineage>
</organism>
<evidence type="ECO:0000313" key="4">
    <source>
        <dbReference type="Proteomes" id="UP000244905"/>
    </source>
</evidence>
<comment type="caution">
    <text evidence="3">The sequence shown here is derived from an EMBL/GenBank/DDBJ whole genome shotgun (WGS) entry which is preliminary data.</text>
</comment>
<keyword evidence="1" id="KW-0812">Transmembrane</keyword>
<keyword evidence="1" id="KW-0472">Membrane</keyword>
<dbReference type="InterPro" id="IPR036514">
    <property type="entry name" value="SGNH_hydro_sf"/>
</dbReference>
<dbReference type="Gene3D" id="3.40.50.1110">
    <property type="entry name" value="SGNH hydrolase"/>
    <property type="match status" value="1"/>
</dbReference>
<gene>
    <name evidence="3" type="ORF">C5O23_02455</name>
</gene>
<keyword evidence="4" id="KW-1185">Reference proteome</keyword>
<evidence type="ECO:0000259" key="2">
    <source>
        <dbReference type="Pfam" id="PF13472"/>
    </source>
</evidence>
<accession>A0A2V1IRT0</accession>
<keyword evidence="1" id="KW-1133">Transmembrane helix</keyword>
<dbReference type="Pfam" id="PF13472">
    <property type="entry name" value="Lipase_GDSL_2"/>
    <property type="match status" value="1"/>
</dbReference>
<dbReference type="AlphaFoldDB" id="A0A2V1IRT0"/>
<reference evidence="4" key="1">
    <citation type="submission" date="2018-02" db="EMBL/GenBank/DDBJ databases">
        <authorList>
            <person name="Clavel T."/>
            <person name="Strowig T."/>
        </authorList>
    </citation>
    <scope>NUCLEOTIDE SEQUENCE [LARGE SCALE GENOMIC DNA]</scope>
    <source>
        <strain evidence="4">DSM 103720</strain>
    </source>
</reference>
<dbReference type="Gene3D" id="2.60.120.1360">
    <property type="match status" value="1"/>
</dbReference>
<evidence type="ECO:0000313" key="3">
    <source>
        <dbReference type="EMBL" id="PWB03591.1"/>
    </source>
</evidence>
<dbReference type="Proteomes" id="UP000244905">
    <property type="component" value="Unassembled WGS sequence"/>
</dbReference>
<dbReference type="InterPro" id="IPR013830">
    <property type="entry name" value="SGNH_hydro"/>
</dbReference>
<dbReference type="GeneID" id="82525209"/>
<proteinExistence type="predicted"/>
<dbReference type="RefSeq" id="WP_107031373.1">
    <property type="nucleotide sequence ID" value="NZ_CAOLYA010000001.1"/>
</dbReference>
<feature type="transmembrane region" description="Helical" evidence="1">
    <location>
        <begin position="6"/>
        <end position="25"/>
    </location>
</feature>
<evidence type="ECO:0000256" key="1">
    <source>
        <dbReference type="SAM" id="Phobius"/>
    </source>
</evidence>
<dbReference type="EMBL" id="PUEC01000004">
    <property type="protein sequence ID" value="PWB03591.1"/>
    <property type="molecule type" value="Genomic_DNA"/>
</dbReference>
<sequence length="458" mass="49943">MKKGSPVIIILIAVIIVVIVSLLPLSKWSGGRIKDFSLFSDILKEVGIMEGEPSYATAENIDPELLKAAAEAEKEAEKAPLPGEPIDTIISPVKPSRVGDLVRVEDYTTLGTGFTNLKSAISEGRLARVAVVGDSYIEGDIFTQDLRELFQDAYGGEGVGYVNMHSDFPGFRRSVKQGGSGWQSFSANKKSDKKYLDLTEQYFTPKGTAVSTYAGTSAFKHTGSWSRSRFLFISPDDITISVKTDSGEWEERNISASESVQCLEIAQPVSEFGLKASSSSLIALGVWLDGTSGVSVDCMSSRGFSGITLTKINPDLCHEMAEVINYDLIILEFGINAMSAGQKEYSVYCSRMVDVINHVRFCYPNADILLMGIGDRGERRGSQVRSMAVAPAMISAQRDAARRAHCLFWDTREAMGGEDAVVQWSSTGLMNKDYIHLTHKGGARLAGELFNAIQHDLK</sequence>
<name>A0A2V1IRT0_9BACT</name>
<dbReference type="SUPFAM" id="SSF52266">
    <property type="entry name" value="SGNH hydrolase"/>
    <property type="match status" value="1"/>
</dbReference>
<protein>
    <recommendedName>
        <fullName evidence="2">SGNH hydrolase-type esterase domain-containing protein</fullName>
    </recommendedName>
</protein>
<dbReference type="GO" id="GO:0016788">
    <property type="term" value="F:hydrolase activity, acting on ester bonds"/>
    <property type="evidence" value="ECO:0007669"/>
    <property type="project" value="UniProtKB-ARBA"/>
</dbReference>
<feature type="domain" description="SGNH hydrolase-type esterase" evidence="2">
    <location>
        <begin position="302"/>
        <end position="441"/>
    </location>
</feature>